<dbReference type="NCBIfam" id="TIGR01227">
    <property type="entry name" value="hutG"/>
    <property type="match status" value="1"/>
</dbReference>
<dbReference type="AlphaFoldDB" id="A0A926NEC5"/>
<dbReference type="GO" id="GO:0046872">
    <property type="term" value="F:metal ion binding"/>
    <property type="evidence" value="ECO:0007669"/>
    <property type="project" value="UniProtKB-KW"/>
</dbReference>
<dbReference type="InterPro" id="IPR020855">
    <property type="entry name" value="Ureohydrolase_Mn_BS"/>
</dbReference>
<dbReference type="InterPro" id="IPR006035">
    <property type="entry name" value="Ureohydrolase"/>
</dbReference>
<comment type="caution">
    <text evidence="9">The sequence shown here is derived from an EMBL/GenBank/DDBJ whole genome shotgun (WGS) entry which is preliminary data.</text>
</comment>
<keyword evidence="4 6" id="KW-0464">Manganese</keyword>
<keyword evidence="2 8" id="KW-0378">Hydrolase</keyword>
<feature type="binding site" evidence="6">
    <location>
        <position position="151"/>
    </location>
    <ligand>
        <name>Mn(2+)</name>
        <dbReference type="ChEBI" id="CHEBI:29035"/>
        <label>1</label>
    </ligand>
</feature>
<comment type="similarity">
    <text evidence="7 8">Belongs to the arginase family.</text>
</comment>
<dbReference type="GO" id="GO:0033389">
    <property type="term" value="P:putrescine biosynthetic process from arginine, via agmatine"/>
    <property type="evidence" value="ECO:0007669"/>
    <property type="project" value="TreeGrafter"/>
</dbReference>
<evidence type="ECO:0000256" key="3">
    <source>
        <dbReference type="ARBA" id="ARBA00022808"/>
    </source>
</evidence>
<dbReference type="PRINTS" id="PR00116">
    <property type="entry name" value="ARGINASE"/>
</dbReference>
<evidence type="ECO:0000256" key="4">
    <source>
        <dbReference type="ARBA" id="ARBA00023211"/>
    </source>
</evidence>
<organism evidence="9 10">
    <name type="scientific">Metabacillus arenae</name>
    <dbReference type="NCBI Taxonomy" id="2771434"/>
    <lineage>
        <taxon>Bacteria</taxon>
        <taxon>Bacillati</taxon>
        <taxon>Bacillota</taxon>
        <taxon>Bacilli</taxon>
        <taxon>Bacillales</taxon>
        <taxon>Bacillaceae</taxon>
        <taxon>Metabacillus</taxon>
    </lineage>
</organism>
<dbReference type="PANTHER" id="PTHR11358:SF35">
    <property type="entry name" value="FORMIMIDOYLGLUTAMASE"/>
    <property type="match status" value="1"/>
</dbReference>
<keyword evidence="1 6" id="KW-0479">Metal-binding</keyword>
<evidence type="ECO:0000313" key="10">
    <source>
        <dbReference type="Proteomes" id="UP000626844"/>
    </source>
</evidence>
<feature type="binding site" evidence="6">
    <location>
        <position position="149"/>
    </location>
    <ligand>
        <name>Mn(2+)</name>
        <dbReference type="ChEBI" id="CHEBI:29035"/>
        <label>1</label>
    </ligand>
</feature>
<accession>A0A926NEC5</accession>
<dbReference type="InterPro" id="IPR005923">
    <property type="entry name" value="HutG"/>
</dbReference>
<feature type="binding site" evidence="6">
    <location>
        <position position="124"/>
    </location>
    <ligand>
        <name>Mn(2+)</name>
        <dbReference type="ChEBI" id="CHEBI:29035"/>
        <label>2</label>
    </ligand>
</feature>
<keyword evidence="3" id="KW-0369">Histidine metabolism</keyword>
<comment type="cofactor">
    <cofactor evidence="6">
        <name>Mn(2+)</name>
        <dbReference type="ChEBI" id="CHEBI:29035"/>
    </cofactor>
    <text evidence="6">Binds 2 manganese ions per subunit.</text>
</comment>
<evidence type="ECO:0000256" key="8">
    <source>
        <dbReference type="RuleBase" id="RU003684"/>
    </source>
</evidence>
<dbReference type="Pfam" id="PF00491">
    <property type="entry name" value="Arginase"/>
    <property type="match status" value="1"/>
</dbReference>
<evidence type="ECO:0000256" key="7">
    <source>
        <dbReference type="PROSITE-ProRule" id="PRU00742"/>
    </source>
</evidence>
<sequence length="315" mass="34515">MSGLQHLKPSGKAIFKDRYVKKTNELLGNHEGDFHLIGAPLSKSSISHSGASFAPAAIRRMLASYTTYSIEDDIDLSKVRIQDYGDVNMHPIDAVESQNRIYLSVKEVLRKRHSENLILLGGDHSVTAPSVKAFQEQNGKVGIIQFDAHHDLRNLEDGGPTNGTPFRSLLESGIIEGKNLIQIGIRNFANGKEYTDYAKSQGITVYTMKDVRSRGTKDLLVDSLAKLEKEADHIYLSVDMDVLDQAFAPGCPAIGPGGMDSQSLLEAIEYAGTNKKVKGIDIVEIDPTLDIRDMTSRLGAWVLLSYVKGKIKGSS</sequence>
<dbReference type="PROSITE" id="PS01053">
    <property type="entry name" value="ARGINASE_1"/>
    <property type="match status" value="1"/>
</dbReference>
<dbReference type="GO" id="GO:0019556">
    <property type="term" value="P:L-histidine catabolic process to glutamate and formamide"/>
    <property type="evidence" value="ECO:0007669"/>
    <property type="project" value="UniProtKB-UniRule"/>
</dbReference>
<name>A0A926NEC5_9BACI</name>
<dbReference type="CDD" id="cd09990">
    <property type="entry name" value="Agmatinase-like"/>
    <property type="match status" value="1"/>
</dbReference>
<gene>
    <name evidence="9" type="primary">hutG</name>
    <name evidence="9" type="ORF">IC621_05025</name>
</gene>
<dbReference type="GO" id="GO:0050415">
    <property type="term" value="F:formimidoylglutamase activity"/>
    <property type="evidence" value="ECO:0007669"/>
    <property type="project" value="UniProtKB-UniRule"/>
</dbReference>
<dbReference type="Gene3D" id="3.40.800.10">
    <property type="entry name" value="Ureohydrolase domain"/>
    <property type="match status" value="1"/>
</dbReference>
<dbReference type="SUPFAM" id="SSF52768">
    <property type="entry name" value="Arginase/deacetylase"/>
    <property type="match status" value="1"/>
</dbReference>
<dbReference type="PIRSF" id="PIRSF036979">
    <property type="entry name" value="Arginase"/>
    <property type="match status" value="1"/>
</dbReference>
<dbReference type="EC" id="3.5.3.8" evidence="5"/>
<keyword evidence="10" id="KW-1185">Reference proteome</keyword>
<dbReference type="GO" id="GO:0008783">
    <property type="term" value="F:agmatinase activity"/>
    <property type="evidence" value="ECO:0007669"/>
    <property type="project" value="TreeGrafter"/>
</dbReference>
<feature type="binding site" evidence="6">
    <location>
        <position position="147"/>
    </location>
    <ligand>
        <name>Mn(2+)</name>
        <dbReference type="ChEBI" id="CHEBI:29035"/>
        <label>1</label>
    </ligand>
</feature>
<evidence type="ECO:0000256" key="2">
    <source>
        <dbReference type="ARBA" id="ARBA00022801"/>
    </source>
</evidence>
<reference evidence="9" key="1">
    <citation type="submission" date="2020-09" db="EMBL/GenBank/DDBJ databases">
        <title>A novel bacterium of genus Bacillus, isolated from South China Sea.</title>
        <authorList>
            <person name="Huang H."/>
            <person name="Mo K."/>
            <person name="Hu Y."/>
        </authorList>
    </citation>
    <scope>NUCLEOTIDE SEQUENCE</scope>
    <source>
        <strain evidence="9">IB182487</strain>
    </source>
</reference>
<dbReference type="RefSeq" id="WP_191156374.1">
    <property type="nucleotide sequence ID" value="NZ_JACXAI010000004.1"/>
</dbReference>
<dbReference type="InterPro" id="IPR023696">
    <property type="entry name" value="Ureohydrolase_dom_sf"/>
</dbReference>
<dbReference type="PANTHER" id="PTHR11358">
    <property type="entry name" value="ARGINASE/AGMATINASE"/>
    <property type="match status" value="1"/>
</dbReference>
<proteinExistence type="inferred from homology"/>
<dbReference type="EMBL" id="JACXAI010000004">
    <property type="protein sequence ID" value="MBD1379585.1"/>
    <property type="molecule type" value="Genomic_DNA"/>
</dbReference>
<evidence type="ECO:0000256" key="1">
    <source>
        <dbReference type="ARBA" id="ARBA00022723"/>
    </source>
</evidence>
<evidence type="ECO:0000256" key="5">
    <source>
        <dbReference type="NCBIfam" id="TIGR01227"/>
    </source>
</evidence>
<evidence type="ECO:0000256" key="6">
    <source>
        <dbReference type="PIRSR" id="PIRSR036979-1"/>
    </source>
</evidence>
<evidence type="ECO:0000313" key="9">
    <source>
        <dbReference type="EMBL" id="MBD1379585.1"/>
    </source>
</evidence>
<protein>
    <recommendedName>
        <fullName evidence="5">Formimidoylglutamase</fullName>
        <ecNumber evidence="5">3.5.3.8</ecNumber>
    </recommendedName>
</protein>
<feature type="binding site" evidence="6">
    <location>
        <position position="239"/>
    </location>
    <ligand>
        <name>Mn(2+)</name>
        <dbReference type="ChEBI" id="CHEBI:29035"/>
        <label>1</label>
    </ligand>
</feature>
<dbReference type="PROSITE" id="PS51409">
    <property type="entry name" value="ARGINASE_2"/>
    <property type="match status" value="1"/>
</dbReference>
<feature type="binding site" evidence="6">
    <location>
        <position position="241"/>
    </location>
    <ligand>
        <name>Mn(2+)</name>
        <dbReference type="ChEBI" id="CHEBI:29035"/>
        <label>1</label>
    </ligand>
</feature>
<dbReference type="Proteomes" id="UP000626844">
    <property type="component" value="Unassembled WGS sequence"/>
</dbReference>